<comment type="caution">
    <text evidence="1">The sequence shown here is derived from an EMBL/GenBank/DDBJ whole genome shotgun (WGS) entry which is preliminary data.</text>
</comment>
<name>A0A9P3PZ84_LYOSH</name>
<protein>
    <submittedName>
        <fullName evidence="1">Uncharacterized protein</fullName>
    </submittedName>
</protein>
<accession>A0A9P3PZ84</accession>
<keyword evidence="2" id="KW-1185">Reference proteome</keyword>
<evidence type="ECO:0000313" key="2">
    <source>
        <dbReference type="Proteomes" id="UP001063166"/>
    </source>
</evidence>
<dbReference type="AlphaFoldDB" id="A0A9P3PZ84"/>
<gene>
    <name evidence="1" type="ORF">LshimejAT787_1800570</name>
</gene>
<dbReference type="Proteomes" id="UP001063166">
    <property type="component" value="Unassembled WGS sequence"/>
</dbReference>
<reference evidence="1" key="1">
    <citation type="submission" date="2022-07" db="EMBL/GenBank/DDBJ databases">
        <title>The genome of Lyophyllum shimeji provides insight into the initial evolution of ectomycorrhizal fungal genome.</title>
        <authorList>
            <person name="Kobayashi Y."/>
            <person name="Shibata T."/>
            <person name="Hirakawa H."/>
            <person name="Shigenobu S."/>
            <person name="Nishiyama T."/>
            <person name="Yamada A."/>
            <person name="Hasebe M."/>
            <person name="Kawaguchi M."/>
        </authorList>
    </citation>
    <scope>NUCLEOTIDE SEQUENCE</scope>
    <source>
        <strain evidence="1">AT787</strain>
    </source>
</reference>
<sequence length="203" mass="22710">MIECSTQITATEFNSREPKEDLVGNNRQYIVDSDGNNIVSGYEYKIQFVDGTELGFCPPPLSMPHPPAPYSASAVPSNSGAIIKFSVERKAGLGDYWADFDDNGYLRGIISLGPGRNNYIAKHFCEKDGYFGWYYDIDNNWDKPAPIRALKLPGNRVGLLWNKPSAIPTPGIRCGFDRASNPFIWADDSLFDMPLVCIQIQRF</sequence>
<evidence type="ECO:0000313" key="1">
    <source>
        <dbReference type="EMBL" id="GLB44720.1"/>
    </source>
</evidence>
<proteinExistence type="predicted"/>
<organism evidence="1 2">
    <name type="scientific">Lyophyllum shimeji</name>
    <name type="common">Hon-shimeji</name>
    <name type="synonym">Tricholoma shimeji</name>
    <dbReference type="NCBI Taxonomy" id="47721"/>
    <lineage>
        <taxon>Eukaryota</taxon>
        <taxon>Fungi</taxon>
        <taxon>Dikarya</taxon>
        <taxon>Basidiomycota</taxon>
        <taxon>Agaricomycotina</taxon>
        <taxon>Agaricomycetes</taxon>
        <taxon>Agaricomycetidae</taxon>
        <taxon>Agaricales</taxon>
        <taxon>Tricholomatineae</taxon>
        <taxon>Lyophyllaceae</taxon>
        <taxon>Lyophyllum</taxon>
    </lineage>
</organism>
<dbReference type="EMBL" id="BRPK01000018">
    <property type="protein sequence ID" value="GLB44720.1"/>
    <property type="molecule type" value="Genomic_DNA"/>
</dbReference>